<comment type="subcellular location">
    <subcellularLocation>
        <location evidence="1">Cell outer membrane</location>
        <topology evidence="1">Multi-pass membrane protein</topology>
    </subcellularLocation>
</comment>
<dbReference type="Pfam" id="PF07715">
    <property type="entry name" value="Plug"/>
    <property type="match status" value="1"/>
</dbReference>
<dbReference type="AlphaFoldDB" id="A0A7G1HUD0"/>
<dbReference type="KEGG" id="copr:Cop2CBH44_17180"/>
<dbReference type="Gene3D" id="2.60.40.1120">
    <property type="entry name" value="Carboxypeptidase-like, regulatory domain"/>
    <property type="match status" value="1"/>
</dbReference>
<dbReference type="InterPro" id="IPR008969">
    <property type="entry name" value="CarboxyPept-like_regulatory"/>
</dbReference>
<accession>A0A7G1HUD0</accession>
<dbReference type="RefSeq" id="WP_200754648.1">
    <property type="nucleotide sequence ID" value="NZ_AP023322.1"/>
</dbReference>
<dbReference type="NCBIfam" id="TIGR04057">
    <property type="entry name" value="SusC_RagA_signa"/>
    <property type="match status" value="1"/>
</dbReference>
<evidence type="ECO:0000259" key="2">
    <source>
        <dbReference type="Pfam" id="PF07715"/>
    </source>
</evidence>
<keyword evidence="1" id="KW-0812">Transmembrane</keyword>
<dbReference type="NCBIfam" id="TIGR04056">
    <property type="entry name" value="OMP_RagA_SusC"/>
    <property type="match status" value="1"/>
</dbReference>
<name>A0A7G1HUD0_9BACT</name>
<dbReference type="EMBL" id="AP023322">
    <property type="protein sequence ID" value="BCI63365.1"/>
    <property type="molecule type" value="Genomic_DNA"/>
</dbReference>
<keyword evidence="1" id="KW-0472">Membrane</keyword>
<reference evidence="4" key="1">
    <citation type="submission" date="2020-07" db="EMBL/GenBank/DDBJ databases">
        <title>Complete genome sequencing of Coprobacter sp. strain 2CBH44.</title>
        <authorList>
            <person name="Sakamoto M."/>
            <person name="Murakami T."/>
            <person name="Mori H."/>
        </authorList>
    </citation>
    <scope>NUCLEOTIDE SEQUENCE [LARGE SCALE GENOMIC DNA]</scope>
    <source>
        <strain evidence="4">2CBH44</strain>
    </source>
</reference>
<dbReference type="Proteomes" id="UP000594042">
    <property type="component" value="Chromosome"/>
</dbReference>
<dbReference type="PROSITE" id="PS52016">
    <property type="entry name" value="TONB_DEPENDENT_REC_3"/>
    <property type="match status" value="1"/>
</dbReference>
<organism evidence="3 4">
    <name type="scientific">Coprobacter secundus subsp. similis</name>
    <dbReference type="NCBI Taxonomy" id="2751153"/>
    <lineage>
        <taxon>Bacteria</taxon>
        <taxon>Pseudomonadati</taxon>
        <taxon>Bacteroidota</taxon>
        <taxon>Bacteroidia</taxon>
        <taxon>Bacteroidales</taxon>
        <taxon>Barnesiellaceae</taxon>
        <taxon>Coprobacter</taxon>
    </lineage>
</organism>
<protein>
    <submittedName>
        <fullName evidence="3">SusC/RagA family TonB-linked outer membrane protein</fullName>
    </submittedName>
</protein>
<keyword evidence="1" id="KW-1134">Transmembrane beta strand</keyword>
<dbReference type="SUPFAM" id="SSF49464">
    <property type="entry name" value="Carboxypeptidase regulatory domain-like"/>
    <property type="match status" value="1"/>
</dbReference>
<dbReference type="InterPro" id="IPR023997">
    <property type="entry name" value="TonB-dep_OMP_SusC/RagA_CS"/>
</dbReference>
<keyword evidence="1" id="KW-0813">Transport</keyword>
<evidence type="ECO:0000313" key="4">
    <source>
        <dbReference type="Proteomes" id="UP000594042"/>
    </source>
</evidence>
<evidence type="ECO:0000313" key="3">
    <source>
        <dbReference type="EMBL" id="BCI63365.1"/>
    </source>
</evidence>
<dbReference type="SUPFAM" id="SSF56935">
    <property type="entry name" value="Porins"/>
    <property type="match status" value="1"/>
</dbReference>
<evidence type="ECO:0000256" key="1">
    <source>
        <dbReference type="PROSITE-ProRule" id="PRU01360"/>
    </source>
</evidence>
<gene>
    <name evidence="3" type="ORF">Cop2CBH44_17180</name>
</gene>
<dbReference type="InterPro" id="IPR012910">
    <property type="entry name" value="Plug_dom"/>
</dbReference>
<proteinExistence type="inferred from homology"/>
<dbReference type="InterPro" id="IPR037066">
    <property type="entry name" value="Plug_dom_sf"/>
</dbReference>
<dbReference type="InterPro" id="IPR023996">
    <property type="entry name" value="TonB-dep_OMP_SusC/RagA"/>
</dbReference>
<keyword evidence="4" id="KW-1185">Reference proteome</keyword>
<dbReference type="InterPro" id="IPR039426">
    <property type="entry name" value="TonB-dep_rcpt-like"/>
</dbReference>
<keyword evidence="1" id="KW-0998">Cell outer membrane</keyword>
<comment type="similarity">
    <text evidence="1">Belongs to the TonB-dependent receptor family.</text>
</comment>
<feature type="domain" description="TonB-dependent receptor plug" evidence="2">
    <location>
        <begin position="145"/>
        <end position="250"/>
    </location>
</feature>
<sequence length="1055" mass="117494">MKKTHLRGCNFSRSMRTFVFSIRIVTLIAVLGLSLGRAQAADMISVLQQTLGDISGSVLDKSGEPIIGASVLVKGTTTGTVTDFDGKFILKNVPQNAILVFKYVGMKTIEVPIKGKTLFRVVLESDAIDIDEVVVVGYGTQKKVNLTGAVSAVKFDEQLSSRSLPNVSMALQGKVPGLAISQNSGVAGDKGMTMLIRGMGTVNDANPLIVVDGMPDVDINRLNMDDIESVSVLKDAASSAVYGSRAANGVILITTKSGKGSKSKINASASYSIGIPVHAWEYMSDYARSLTLLQRNAAVSTAPDNFRFKNGTIDQWMAMGMIDPLRYPNTDWYDVILRTGGIQKYNISASGSNDKSNYFVSVGIMDEDGLLMNNDYTQYNARMSYDMKIFPNLTIGTKFSGNWSKMQYANTNDFQGTINAASMKFAVAGITPYDPVTGYYGGAMAYGEDSQVFNPYSAYTNQLSQKDRQEANGNISLSWDIIKGLNARVDYTINYYNQFRYQADIPTRAYDFQKGVLTDRRFVEDNAGVSNYTNTGYKTQLNARLGYDVTIKKNHNLSVMAAFSREYWFNRYQMSSAKDRIHSDLHEINATLNVDPSVEGYSSAQGLMSFIGRINYAAFNKYLFEVNLRSDGSSKFLYGYRYSFFPSGSVGWIFSEEPFINRWAGSWLSRAKLRASYGKLGNNSAVGEYEQLETLSSSSYFVNGALIKGLVNKKMINRDLTWEETAVTNVGLDLGFLKNHLSVEIDYYDRFTTKMIRPSDFSILLSGAYSSPRKNIGNMRNKGVEVNVTYQGAKGDFNYMVNVNASYNATILEKWNEYLGSNTTYTNKDGNADYVFVGMPYNYVSAYEAIGIAHTWNDIYNATPQGARPGDLLYKDLNGDGKIDDSDKRVYPRLQRDRPTTNFALNSNFEWRGIDLSIMFQGAAGRKAFWLPSNNNTSLGNNEGRTATTWDLWNKTWSVENRDGGWTRLGGGNNRKESTFYLDNLAYLRLKNVQLGYSIPKSVIQKIRISNIRVFFSADNLLTFSKFRGLDPEKLNVNDGYPLMKTFTFGLNVEI</sequence>
<dbReference type="Pfam" id="PF13715">
    <property type="entry name" value="CarbopepD_reg_2"/>
    <property type="match status" value="1"/>
</dbReference>
<dbReference type="Gene3D" id="2.170.130.10">
    <property type="entry name" value="TonB-dependent receptor, plug domain"/>
    <property type="match status" value="1"/>
</dbReference>
<dbReference type="GO" id="GO:0009279">
    <property type="term" value="C:cell outer membrane"/>
    <property type="evidence" value="ECO:0007669"/>
    <property type="project" value="UniProtKB-SubCell"/>
</dbReference>
<dbReference type="FunFam" id="2.60.40.1120:FF:000003">
    <property type="entry name" value="Outer membrane protein Omp121"/>
    <property type="match status" value="1"/>
</dbReference>